<sequence>MDVMQLLNRLIRVDPDHFVWPTMTTGGVVQDDSPFTLLYSGGVTVTQIMKSETSEDNDPLEESGLVYGLMRVAAEQGMRTLVWEEETPHGKRFFARVWKPNGTPHSPREVKAPSLFQALCLAYLSNFEAENIG</sequence>
<evidence type="ECO:0000313" key="1">
    <source>
        <dbReference type="EMBL" id="ASN83439.1"/>
    </source>
</evidence>
<proteinExistence type="predicted"/>
<keyword evidence="2" id="KW-1185">Reference proteome</keyword>
<protein>
    <submittedName>
        <fullName evidence="1">Uncharacterized protein</fullName>
    </submittedName>
</protein>
<dbReference type="RefSeq" id="WP_027462869.1">
    <property type="nucleotide sequence ID" value="NZ_CP021084.1"/>
</dbReference>
<dbReference type="EMBL" id="CP021084">
    <property type="protein sequence ID" value="ASN83439.1"/>
    <property type="molecule type" value="Genomic_DNA"/>
</dbReference>
<name>A0A221T3F5_9DEIO</name>
<accession>A0A221T3F5</accession>
<evidence type="ECO:0000313" key="2">
    <source>
        <dbReference type="Proteomes" id="UP000259030"/>
    </source>
</evidence>
<organism evidence="1 2">
    <name type="scientific">Deinococcus ficus</name>
    <dbReference type="NCBI Taxonomy" id="317577"/>
    <lineage>
        <taxon>Bacteria</taxon>
        <taxon>Thermotogati</taxon>
        <taxon>Deinococcota</taxon>
        <taxon>Deinococci</taxon>
        <taxon>Deinococcales</taxon>
        <taxon>Deinococcaceae</taxon>
        <taxon>Deinococcus</taxon>
    </lineage>
</organism>
<gene>
    <name evidence="1" type="ORF">DFI_19775</name>
</gene>
<dbReference type="Proteomes" id="UP000259030">
    <property type="component" value="Plasmid pDFI3"/>
</dbReference>
<dbReference type="AlphaFoldDB" id="A0A221T3F5"/>
<geneLocation type="plasmid" evidence="2">
    <name>pdfi3</name>
</geneLocation>
<keyword evidence="1" id="KW-0614">Plasmid</keyword>
<reference evidence="1 2" key="1">
    <citation type="submission" date="2017-05" db="EMBL/GenBank/DDBJ databases">
        <title>The complete genome sequence of Deinococcus ficus isolated from the rhizosphere of the Ficus religiosa L. in Taiwan.</title>
        <authorList>
            <person name="Wu K.-M."/>
            <person name="Liao T.-L."/>
            <person name="Liu Y.-M."/>
            <person name="Young C.-C."/>
            <person name="Tsai S.-F."/>
        </authorList>
    </citation>
    <scope>NUCLEOTIDE SEQUENCE [LARGE SCALE GENOMIC DNA]</scope>
    <source>
        <strain evidence="1 2">CC-FR2-10</strain>
        <plasmid evidence="2">pdfi3</plasmid>
    </source>
</reference>
<dbReference type="KEGG" id="dfc:DFI_19775"/>